<feature type="transmembrane region" description="Helical" evidence="6">
    <location>
        <begin position="33"/>
        <end position="52"/>
    </location>
</feature>
<dbReference type="Proteomes" id="UP000295794">
    <property type="component" value="Unassembled WGS sequence"/>
</dbReference>
<evidence type="ECO:0000256" key="1">
    <source>
        <dbReference type="ARBA" id="ARBA00004651"/>
    </source>
</evidence>
<gene>
    <name evidence="9" type="ORF">EV682_11392</name>
    <name evidence="8" type="ORF">NCTC11159_04446</name>
</gene>
<keyword evidence="3 6" id="KW-0812">Transmembrane</keyword>
<accession>A0A377SWT0</accession>
<evidence type="ECO:0000313" key="9">
    <source>
        <dbReference type="EMBL" id="TCU83032.1"/>
    </source>
</evidence>
<evidence type="ECO:0000256" key="5">
    <source>
        <dbReference type="ARBA" id="ARBA00023136"/>
    </source>
</evidence>
<reference evidence="8 10" key="1">
    <citation type="submission" date="2018-06" db="EMBL/GenBank/DDBJ databases">
        <authorList>
            <consortium name="Pathogen Informatics"/>
            <person name="Doyle S."/>
        </authorList>
    </citation>
    <scope>NUCLEOTIDE SEQUENCE [LARGE SCALE GENOMIC DNA]</scope>
    <source>
        <strain evidence="8 10">NCTC11159</strain>
    </source>
</reference>
<dbReference type="RefSeq" id="WP_115230098.1">
    <property type="nucleotide sequence ID" value="NZ_CAWOLO010000013.1"/>
</dbReference>
<evidence type="ECO:0000256" key="6">
    <source>
        <dbReference type="SAM" id="Phobius"/>
    </source>
</evidence>
<dbReference type="GO" id="GO:0022904">
    <property type="term" value="P:respiratory electron transport chain"/>
    <property type="evidence" value="ECO:0007669"/>
    <property type="project" value="InterPro"/>
</dbReference>
<dbReference type="PANTHER" id="PTHR30485:SF2">
    <property type="entry name" value="BLL0597 PROTEIN"/>
    <property type="match status" value="1"/>
</dbReference>
<keyword evidence="5 6" id="KW-0472">Membrane</keyword>
<feature type="domain" description="Cytochrome b561 bacterial/Ni-hydrogenase" evidence="7">
    <location>
        <begin position="6"/>
        <end position="166"/>
    </location>
</feature>
<dbReference type="SUPFAM" id="SSF81342">
    <property type="entry name" value="Transmembrane di-heme cytochromes"/>
    <property type="match status" value="1"/>
</dbReference>
<dbReference type="GO" id="GO:0009055">
    <property type="term" value="F:electron transfer activity"/>
    <property type="evidence" value="ECO:0007669"/>
    <property type="project" value="InterPro"/>
</dbReference>
<dbReference type="InterPro" id="IPR011577">
    <property type="entry name" value="Cyt_b561_bac/Ni-Hgenase"/>
</dbReference>
<dbReference type="EMBL" id="UGHR01000006">
    <property type="protein sequence ID" value="STR45855.1"/>
    <property type="molecule type" value="Genomic_DNA"/>
</dbReference>
<keyword evidence="4 6" id="KW-1133">Transmembrane helix</keyword>
<keyword evidence="11" id="KW-1185">Reference proteome</keyword>
<dbReference type="Proteomes" id="UP000255108">
    <property type="component" value="Unassembled WGS sequence"/>
</dbReference>
<dbReference type="AlphaFoldDB" id="A0A377SWT0"/>
<dbReference type="EMBL" id="SMBT01000013">
    <property type="protein sequence ID" value="TCU83032.1"/>
    <property type="molecule type" value="Genomic_DNA"/>
</dbReference>
<name>A0A377SWT0_9NEIS</name>
<feature type="transmembrane region" description="Helical" evidence="6">
    <location>
        <begin position="87"/>
        <end position="112"/>
    </location>
</feature>
<evidence type="ECO:0000313" key="10">
    <source>
        <dbReference type="Proteomes" id="UP000255108"/>
    </source>
</evidence>
<evidence type="ECO:0000256" key="4">
    <source>
        <dbReference type="ARBA" id="ARBA00022989"/>
    </source>
</evidence>
<comment type="subcellular location">
    <subcellularLocation>
        <location evidence="1">Cell membrane</location>
        <topology evidence="1">Multi-pass membrane protein</topology>
    </subcellularLocation>
</comment>
<dbReference type="Pfam" id="PF01292">
    <property type="entry name" value="Ni_hydr_CYTB"/>
    <property type="match status" value="1"/>
</dbReference>
<dbReference type="Gene3D" id="1.20.950.20">
    <property type="entry name" value="Transmembrane di-heme cytochromes, Chain C"/>
    <property type="match status" value="1"/>
</dbReference>
<sequence length="180" mass="20487">MNRIKVWDPLVRVLHWSLAIAVLGNFLNEEGAIWHRWAGYTALGIVCIRIIWGFTGSRHARFSDWFPSPKRVIPYIQAMRRGEHPRFLGHNPAGAVMMLFLLIMVLAMGGTGYMMGTDAFFGEEWLEELHEILAYTLLSGVGLHIAAALIESWRHKENLPAAMIHGYKRAEIPVIKEEHS</sequence>
<dbReference type="PANTHER" id="PTHR30485">
    <property type="entry name" value="NI/FE-HYDROGENASE 1 B-TYPE CYTOCHROME SUBUNIT"/>
    <property type="match status" value="1"/>
</dbReference>
<organism evidence="8 10">
    <name type="scientific">Iodobacter fluviatilis</name>
    <dbReference type="NCBI Taxonomy" id="537"/>
    <lineage>
        <taxon>Bacteria</taxon>
        <taxon>Pseudomonadati</taxon>
        <taxon>Pseudomonadota</taxon>
        <taxon>Betaproteobacteria</taxon>
        <taxon>Neisseriales</taxon>
        <taxon>Chitinibacteraceae</taxon>
        <taxon>Iodobacter</taxon>
    </lineage>
</organism>
<dbReference type="GO" id="GO:0020037">
    <property type="term" value="F:heme binding"/>
    <property type="evidence" value="ECO:0007669"/>
    <property type="project" value="TreeGrafter"/>
</dbReference>
<evidence type="ECO:0000256" key="2">
    <source>
        <dbReference type="ARBA" id="ARBA00022475"/>
    </source>
</evidence>
<dbReference type="OrthoDB" id="196472at2"/>
<proteinExistence type="predicted"/>
<evidence type="ECO:0000313" key="8">
    <source>
        <dbReference type="EMBL" id="STR45855.1"/>
    </source>
</evidence>
<reference evidence="9 11" key="2">
    <citation type="submission" date="2019-03" db="EMBL/GenBank/DDBJ databases">
        <title>Genomic Encyclopedia of Type Strains, Phase IV (KMG-IV): sequencing the most valuable type-strain genomes for metagenomic binning, comparative biology and taxonomic classification.</title>
        <authorList>
            <person name="Goeker M."/>
        </authorList>
    </citation>
    <scope>NUCLEOTIDE SEQUENCE [LARGE SCALE GENOMIC DNA]</scope>
    <source>
        <strain evidence="9 11">DSM 3764</strain>
    </source>
</reference>
<dbReference type="GO" id="GO:0005886">
    <property type="term" value="C:plasma membrane"/>
    <property type="evidence" value="ECO:0007669"/>
    <property type="project" value="UniProtKB-SubCell"/>
</dbReference>
<dbReference type="InterPro" id="IPR016174">
    <property type="entry name" value="Di-haem_cyt_TM"/>
</dbReference>
<dbReference type="InterPro" id="IPR051542">
    <property type="entry name" value="Hydrogenase_cytochrome"/>
</dbReference>
<keyword evidence="2" id="KW-1003">Cell membrane</keyword>
<evidence type="ECO:0000313" key="11">
    <source>
        <dbReference type="Proteomes" id="UP000295794"/>
    </source>
</evidence>
<evidence type="ECO:0000256" key="3">
    <source>
        <dbReference type="ARBA" id="ARBA00022692"/>
    </source>
</evidence>
<protein>
    <submittedName>
        <fullName evidence="8">Cytochrome b</fullName>
    </submittedName>
</protein>
<evidence type="ECO:0000259" key="7">
    <source>
        <dbReference type="Pfam" id="PF01292"/>
    </source>
</evidence>
<feature type="transmembrane region" description="Helical" evidence="6">
    <location>
        <begin position="132"/>
        <end position="150"/>
    </location>
</feature>